<comment type="caution">
    <text evidence="2">The sequence shown here is derived from an EMBL/GenBank/DDBJ whole genome shotgun (WGS) entry which is preliminary data.</text>
</comment>
<reference evidence="2 3" key="1">
    <citation type="submission" date="2013-10" db="EMBL/GenBank/DDBJ databases">
        <title>The Genome Sequence of Acinetobacter brisouii CIP 110357.</title>
        <authorList>
            <consortium name="The Broad Institute Genomics Platform"/>
            <consortium name="The Broad Institute Genome Sequencing Center for Infectious Disease"/>
            <person name="Cerqueira G."/>
            <person name="Feldgarden M."/>
            <person name="Courvalin P."/>
            <person name="Grillot-Courvalin C."/>
            <person name="Clermont D."/>
            <person name="Rocha E."/>
            <person name="Yoon E.-J."/>
            <person name="Nemec A."/>
            <person name="Young S.K."/>
            <person name="Zeng Q."/>
            <person name="Gargeya S."/>
            <person name="Fitzgerald M."/>
            <person name="Abouelleil A."/>
            <person name="Alvarado L."/>
            <person name="Berlin A.M."/>
            <person name="Chapman S.B."/>
            <person name="Gainer-Dewar J."/>
            <person name="Goldberg J."/>
            <person name="Gnerre S."/>
            <person name="Griggs A."/>
            <person name="Gujja S."/>
            <person name="Hansen M."/>
            <person name="Howarth C."/>
            <person name="Imamovic A."/>
            <person name="Ireland A."/>
            <person name="Larimer J."/>
            <person name="McCowan C."/>
            <person name="Murphy C."/>
            <person name="Pearson M."/>
            <person name="Poon T.W."/>
            <person name="Priest M."/>
            <person name="Roberts A."/>
            <person name="Saif S."/>
            <person name="Shea T."/>
            <person name="Sykes S."/>
            <person name="Wortman J."/>
            <person name="Nusbaum C."/>
            <person name="Birren B."/>
        </authorList>
    </citation>
    <scope>NUCLEOTIDE SEQUENCE [LARGE SCALE GENOMIC DNA]</scope>
    <source>
        <strain evidence="2 3">CIP 110357</strain>
    </source>
</reference>
<evidence type="ECO:0000313" key="2">
    <source>
        <dbReference type="EMBL" id="ESK51616.1"/>
    </source>
</evidence>
<dbReference type="InterPro" id="IPR011528">
    <property type="entry name" value="NERD"/>
</dbReference>
<dbReference type="PROSITE" id="PS50965">
    <property type="entry name" value="NERD"/>
    <property type="match status" value="1"/>
</dbReference>
<protein>
    <recommendedName>
        <fullName evidence="1">NERD domain-containing protein</fullName>
    </recommendedName>
</protein>
<proteinExistence type="predicted"/>
<keyword evidence="3" id="KW-1185">Reference proteome</keyword>
<dbReference type="PATRIC" id="fig|1341683.3.peg.2118"/>
<dbReference type="AlphaFoldDB" id="V2USL9"/>
<dbReference type="EMBL" id="AYEU01000006">
    <property type="protein sequence ID" value="ESK51616.1"/>
    <property type="molecule type" value="Genomic_DNA"/>
</dbReference>
<name>V2USL9_9GAMM</name>
<dbReference type="HOGENOM" id="CLU_068011_2_1_6"/>
<dbReference type="RefSeq" id="WP_004901986.1">
    <property type="nucleotide sequence ID" value="NZ_BBTI01000019.1"/>
</dbReference>
<sequence length="209" mass="24512">MLLLILFLIIAVLLAVFVFNPSAKTKGKRGEKRVIAHAEKHLDEKNYTILNNYTFKINEQLTTQIDHIVVSRFGVFVIETKNYQGWIFGNEHQKMWTQKLYQKSYQFQNPLHQNYRHIKTLQHLLSDVIEPEDLHSVVVFVGESTFKTAMPNNVLQGQAWINYVKSFHEEVMSAVKMQRICNTLEKQALAKSRKTDVEHVRNLKKYHSK</sequence>
<feature type="domain" description="NERD" evidence="1">
    <location>
        <begin position="26"/>
        <end position="144"/>
    </location>
</feature>
<evidence type="ECO:0000313" key="3">
    <source>
        <dbReference type="Proteomes" id="UP000018418"/>
    </source>
</evidence>
<accession>V2USL9</accession>
<evidence type="ECO:0000259" key="1">
    <source>
        <dbReference type="PROSITE" id="PS50965"/>
    </source>
</evidence>
<dbReference type="STRING" id="396323.VH98_13375"/>
<dbReference type="OrthoDB" id="5782056at2"/>
<dbReference type="Pfam" id="PF08378">
    <property type="entry name" value="NERD"/>
    <property type="match status" value="1"/>
</dbReference>
<organism evidence="2 3">
    <name type="scientific">Acinetobacter brisouii CIP 110357</name>
    <dbReference type="NCBI Taxonomy" id="1341683"/>
    <lineage>
        <taxon>Bacteria</taxon>
        <taxon>Pseudomonadati</taxon>
        <taxon>Pseudomonadota</taxon>
        <taxon>Gammaproteobacteria</taxon>
        <taxon>Moraxellales</taxon>
        <taxon>Moraxellaceae</taxon>
        <taxon>Acinetobacter</taxon>
    </lineage>
</organism>
<gene>
    <name evidence="2" type="ORF">P255_02139</name>
</gene>
<dbReference type="Proteomes" id="UP000018418">
    <property type="component" value="Unassembled WGS sequence"/>
</dbReference>